<gene>
    <name evidence="3" type="ORF">SAMN02910417_01637</name>
</gene>
<dbReference type="Gene3D" id="3.40.50.2000">
    <property type="entry name" value="Glycogen Phosphorylase B"/>
    <property type="match status" value="2"/>
</dbReference>
<organism evidence="3 4">
    <name type="scientific">Eubacterium oxidoreducens</name>
    <dbReference type="NCBI Taxonomy" id="1732"/>
    <lineage>
        <taxon>Bacteria</taxon>
        <taxon>Bacillati</taxon>
        <taxon>Bacillota</taxon>
        <taxon>Clostridia</taxon>
        <taxon>Eubacteriales</taxon>
        <taxon>Eubacteriaceae</taxon>
        <taxon>Eubacterium</taxon>
    </lineage>
</organism>
<dbReference type="Pfam" id="PF13439">
    <property type="entry name" value="Glyco_transf_4"/>
    <property type="match status" value="1"/>
</dbReference>
<dbReference type="AlphaFoldDB" id="A0A1G6BMG4"/>
<dbReference type="SUPFAM" id="SSF53756">
    <property type="entry name" value="UDP-Glycosyltransferase/glycogen phosphorylase"/>
    <property type="match status" value="1"/>
</dbReference>
<dbReference type="GO" id="GO:0016757">
    <property type="term" value="F:glycosyltransferase activity"/>
    <property type="evidence" value="ECO:0007669"/>
    <property type="project" value="InterPro"/>
</dbReference>
<protein>
    <submittedName>
        <fullName evidence="3">Glycosyltransferase involved in cell wall bisynthesis</fullName>
    </submittedName>
</protein>
<dbReference type="PANTHER" id="PTHR45947:SF14">
    <property type="entry name" value="SLL1723 PROTEIN"/>
    <property type="match status" value="1"/>
</dbReference>
<proteinExistence type="predicted"/>
<dbReference type="Pfam" id="PF00534">
    <property type="entry name" value="Glycos_transf_1"/>
    <property type="match status" value="1"/>
</dbReference>
<feature type="domain" description="Glycosyl transferase family 1" evidence="1">
    <location>
        <begin position="203"/>
        <end position="351"/>
    </location>
</feature>
<evidence type="ECO:0000259" key="1">
    <source>
        <dbReference type="Pfam" id="PF00534"/>
    </source>
</evidence>
<dbReference type="PANTHER" id="PTHR45947">
    <property type="entry name" value="SULFOQUINOVOSYL TRANSFERASE SQD2"/>
    <property type="match status" value="1"/>
</dbReference>
<dbReference type="InterPro" id="IPR028098">
    <property type="entry name" value="Glyco_trans_4-like_N"/>
</dbReference>
<evidence type="ECO:0000313" key="3">
    <source>
        <dbReference type="EMBL" id="SDB21811.1"/>
    </source>
</evidence>
<accession>A0A1G6BMG4</accession>
<dbReference type="RefSeq" id="WP_176762343.1">
    <property type="nucleotide sequence ID" value="NZ_FMXR01000011.1"/>
</dbReference>
<dbReference type="STRING" id="1732.SAMN02910417_01637"/>
<name>A0A1G6BMG4_EUBOX</name>
<feature type="domain" description="Glycosyltransferase subfamily 4-like N-terminal" evidence="2">
    <location>
        <begin position="16"/>
        <end position="186"/>
    </location>
</feature>
<evidence type="ECO:0000259" key="2">
    <source>
        <dbReference type="Pfam" id="PF13439"/>
    </source>
</evidence>
<evidence type="ECO:0000313" key="4">
    <source>
        <dbReference type="Proteomes" id="UP000199228"/>
    </source>
</evidence>
<keyword evidence="3" id="KW-0808">Transferase</keyword>
<dbReference type="InterPro" id="IPR050194">
    <property type="entry name" value="Glycosyltransferase_grp1"/>
</dbReference>
<keyword evidence="4" id="KW-1185">Reference proteome</keyword>
<reference evidence="3 4" key="1">
    <citation type="submission" date="2016-10" db="EMBL/GenBank/DDBJ databases">
        <authorList>
            <person name="de Groot N.N."/>
        </authorList>
    </citation>
    <scope>NUCLEOTIDE SEQUENCE [LARGE SCALE GENOMIC DNA]</scope>
    <source>
        <strain evidence="3 4">DSM 3217</strain>
    </source>
</reference>
<dbReference type="Proteomes" id="UP000199228">
    <property type="component" value="Unassembled WGS sequence"/>
</dbReference>
<dbReference type="EMBL" id="FMXR01000011">
    <property type="protein sequence ID" value="SDB21811.1"/>
    <property type="molecule type" value="Genomic_DNA"/>
</dbReference>
<dbReference type="InterPro" id="IPR001296">
    <property type="entry name" value="Glyco_trans_1"/>
</dbReference>
<sequence length="376" mass="43035">MKKIKIVYILHGLARGGIESFVIGVMKHLPFEEYDISLIMAVDKGAKQQREDEVEALGVKIYRTNDLDGIRNIMAHYIRLKKLLIETGPYDVVHANMDLFNGVNLRAAKKAGIPIRICHAHIPQSQNAQNIGKPFVVKMYQKTMRRLIRKNATIKLGCSASANEYFYGSKWQFIDNCKVVYNGIDVGEYRGNHMDKKAFLMENHLPVGKTYIVTVGRMSAVKNPLFAIDVMYELHQLNPNYHYIWVGDGEMRAQVKQRIEEKKMQDYVWLLGVRNDIADILHACDCFLMTSIFEAFATALVEAQVSGVPCICSDTIPRDADLGRCVYISLKAGEKTWAKKINEVLQQRKLPPLLEEKMKQMDVTKVVQQLEQYYKK</sequence>